<evidence type="ECO:0000313" key="12">
    <source>
        <dbReference type="EMBL" id="SDG08265.1"/>
    </source>
</evidence>
<dbReference type="Pfam" id="PF00977">
    <property type="entry name" value="His_biosynth"/>
    <property type="match status" value="1"/>
</dbReference>
<dbReference type="UniPathway" id="UPA00031">
    <property type="reaction ID" value="UER00009"/>
</dbReference>
<dbReference type="InterPro" id="IPR044524">
    <property type="entry name" value="Isoase_HisA-like"/>
</dbReference>
<name>A0A1G7RC94_9PROT</name>
<keyword evidence="5 9" id="KW-0963">Cytoplasm</keyword>
<dbReference type="SUPFAM" id="SSF51366">
    <property type="entry name" value="Ribulose-phoshate binding barrel"/>
    <property type="match status" value="1"/>
</dbReference>
<dbReference type="OrthoDB" id="9807749at2"/>
<keyword evidence="7 9" id="KW-0368">Histidine biosynthesis</keyword>
<dbReference type="PANTHER" id="PTHR43090">
    <property type="entry name" value="1-(5-PHOSPHORIBOSYL)-5-[(5-PHOSPHORIBOSYLAMINO)METHYLIDENEAMINO] IMIDAZOLE-4-CARBOXAMIDE ISOMERASE"/>
    <property type="match status" value="1"/>
</dbReference>
<evidence type="ECO:0000313" key="13">
    <source>
        <dbReference type="Proteomes" id="UP000199415"/>
    </source>
</evidence>
<dbReference type="Gene3D" id="3.20.20.70">
    <property type="entry name" value="Aldolase class I"/>
    <property type="match status" value="1"/>
</dbReference>
<reference evidence="12 13" key="1">
    <citation type="submission" date="2016-10" db="EMBL/GenBank/DDBJ databases">
        <authorList>
            <person name="de Groot N.N."/>
        </authorList>
    </citation>
    <scope>NUCLEOTIDE SEQUENCE [LARGE SCALE GENOMIC DNA]</scope>
    <source>
        <strain evidence="12 13">DSM 25584</strain>
    </source>
</reference>
<dbReference type="InterPro" id="IPR006063">
    <property type="entry name" value="HisA_bact_arch"/>
</dbReference>
<evidence type="ECO:0000256" key="5">
    <source>
        <dbReference type="ARBA" id="ARBA00022490"/>
    </source>
</evidence>
<evidence type="ECO:0000256" key="1">
    <source>
        <dbReference type="ARBA" id="ARBA00000901"/>
    </source>
</evidence>
<evidence type="ECO:0000256" key="6">
    <source>
        <dbReference type="ARBA" id="ARBA00022605"/>
    </source>
</evidence>
<dbReference type="HAMAP" id="MF_01014">
    <property type="entry name" value="HisA"/>
    <property type="match status" value="1"/>
</dbReference>
<sequence length="244" mass="25759">MILYPAIDLKGGRAVRLLRGDMAAATVYNDDPVAQARAFQDAGFEWLHVVDLDGAFAGHPANAEAVQRIVEEVRLPVQLGGGIRDHATIGRWLDAGVERVILGTAAVKDPELVYAACREHPGRIVVGIDARDGYVATEGWAEVSTLTTQDLARRFERAGVTAIVHTDVGRDGALTGVNVAATAELARAIDTPVIASGGVAGLDDLRRLRAVEDAGIEGVIVGRALYDGRIEPREALALLAGETA</sequence>
<accession>A0A1G7RC94</accession>
<keyword evidence="6 9" id="KW-0028">Amino-acid biosynthesis</keyword>
<protein>
    <recommendedName>
        <fullName evidence="9 11">1-(5-phosphoribosyl)-5-[(5-phosphoribosylamino)methylideneamino] imidazole-4-carboxamide isomerase</fullName>
        <ecNumber evidence="9 11">5.3.1.16</ecNumber>
    </recommendedName>
    <alternativeName>
        <fullName evidence="9">Phosphoribosylformimino-5-aminoimidazole carboxamide ribotide isomerase</fullName>
    </alternativeName>
</protein>
<evidence type="ECO:0000256" key="4">
    <source>
        <dbReference type="ARBA" id="ARBA00009667"/>
    </source>
</evidence>
<evidence type="ECO:0000256" key="9">
    <source>
        <dbReference type="HAMAP-Rule" id="MF_01014"/>
    </source>
</evidence>
<keyword evidence="13" id="KW-1185">Reference proteome</keyword>
<comment type="catalytic activity">
    <reaction evidence="1 9 11">
        <text>1-(5-phospho-beta-D-ribosyl)-5-[(5-phospho-beta-D-ribosylamino)methylideneamino]imidazole-4-carboxamide = 5-[(5-phospho-1-deoxy-D-ribulos-1-ylimino)methylamino]-1-(5-phospho-beta-D-ribosyl)imidazole-4-carboxamide</text>
        <dbReference type="Rhea" id="RHEA:15469"/>
        <dbReference type="ChEBI" id="CHEBI:58435"/>
        <dbReference type="ChEBI" id="CHEBI:58525"/>
        <dbReference type="EC" id="5.3.1.16"/>
    </reaction>
</comment>
<evidence type="ECO:0000256" key="7">
    <source>
        <dbReference type="ARBA" id="ARBA00023102"/>
    </source>
</evidence>
<dbReference type="RefSeq" id="WP_090019660.1">
    <property type="nucleotide sequence ID" value="NZ_FNCE01000005.1"/>
</dbReference>
<keyword evidence="8 9" id="KW-0413">Isomerase</keyword>
<dbReference type="InterPro" id="IPR023016">
    <property type="entry name" value="HisA/PriA"/>
</dbReference>
<evidence type="ECO:0000256" key="10">
    <source>
        <dbReference type="RuleBase" id="RU003657"/>
    </source>
</evidence>
<gene>
    <name evidence="9" type="primary">hisA</name>
    <name evidence="12" type="ORF">SAMN05216241_10574</name>
</gene>
<dbReference type="GO" id="GO:0000162">
    <property type="term" value="P:L-tryptophan biosynthetic process"/>
    <property type="evidence" value="ECO:0007669"/>
    <property type="project" value="TreeGrafter"/>
</dbReference>
<comment type="subcellular location">
    <subcellularLocation>
        <location evidence="2 9 11">Cytoplasm</location>
    </subcellularLocation>
</comment>
<comment type="pathway">
    <text evidence="3 9 11">Amino-acid biosynthesis; L-histidine biosynthesis; L-histidine from 5-phospho-alpha-D-ribose 1-diphosphate: step 4/9.</text>
</comment>
<dbReference type="InterPro" id="IPR013785">
    <property type="entry name" value="Aldolase_TIM"/>
</dbReference>
<dbReference type="InterPro" id="IPR006062">
    <property type="entry name" value="His_biosynth"/>
</dbReference>
<proteinExistence type="inferred from homology"/>
<dbReference type="STRING" id="1082479.SAMN05216241_10574"/>
<dbReference type="GO" id="GO:0005737">
    <property type="term" value="C:cytoplasm"/>
    <property type="evidence" value="ECO:0007669"/>
    <property type="project" value="UniProtKB-SubCell"/>
</dbReference>
<evidence type="ECO:0000256" key="11">
    <source>
        <dbReference type="RuleBase" id="RU003658"/>
    </source>
</evidence>
<dbReference type="FunFam" id="3.20.20.70:FF:000009">
    <property type="entry name" value="1-(5-phosphoribosyl)-5-[(5-phosphoribosylamino)methylideneamino] imidazole-4-carboxamide isomerase"/>
    <property type="match status" value="1"/>
</dbReference>
<evidence type="ECO:0000256" key="2">
    <source>
        <dbReference type="ARBA" id="ARBA00004496"/>
    </source>
</evidence>
<dbReference type="PANTHER" id="PTHR43090:SF2">
    <property type="entry name" value="1-(5-PHOSPHORIBOSYL)-5-[(5-PHOSPHORIBOSYLAMINO)METHYLIDENEAMINO] IMIDAZOLE-4-CARBOXAMIDE ISOMERASE"/>
    <property type="match status" value="1"/>
</dbReference>
<dbReference type="InterPro" id="IPR011060">
    <property type="entry name" value="RibuloseP-bd_barrel"/>
</dbReference>
<dbReference type="EC" id="5.3.1.16" evidence="9 11"/>
<dbReference type="EMBL" id="FNCE01000005">
    <property type="protein sequence ID" value="SDG08265.1"/>
    <property type="molecule type" value="Genomic_DNA"/>
</dbReference>
<comment type="similarity">
    <text evidence="4 9 10">Belongs to the HisA/HisF family.</text>
</comment>
<evidence type="ECO:0000256" key="3">
    <source>
        <dbReference type="ARBA" id="ARBA00005133"/>
    </source>
</evidence>
<dbReference type="CDD" id="cd04732">
    <property type="entry name" value="HisA"/>
    <property type="match status" value="1"/>
</dbReference>
<organism evidence="12 13">
    <name type="scientific">Limimonas halophila</name>
    <dbReference type="NCBI Taxonomy" id="1082479"/>
    <lineage>
        <taxon>Bacteria</taxon>
        <taxon>Pseudomonadati</taxon>
        <taxon>Pseudomonadota</taxon>
        <taxon>Alphaproteobacteria</taxon>
        <taxon>Rhodospirillales</taxon>
        <taxon>Rhodovibrionaceae</taxon>
        <taxon>Limimonas</taxon>
    </lineage>
</organism>
<feature type="active site" description="Proton donor" evidence="9">
    <location>
        <position position="129"/>
    </location>
</feature>
<dbReference type="GO" id="GO:0003949">
    <property type="term" value="F:1-(5-phosphoribosyl)-5-[(5-phosphoribosylamino)methylideneamino]imidazole-4-carboxamide isomerase activity"/>
    <property type="evidence" value="ECO:0007669"/>
    <property type="project" value="UniProtKB-UniRule"/>
</dbReference>
<dbReference type="Proteomes" id="UP000199415">
    <property type="component" value="Unassembled WGS sequence"/>
</dbReference>
<feature type="active site" description="Proton acceptor" evidence="9">
    <location>
        <position position="8"/>
    </location>
</feature>
<evidence type="ECO:0000256" key="8">
    <source>
        <dbReference type="ARBA" id="ARBA00023235"/>
    </source>
</evidence>
<dbReference type="AlphaFoldDB" id="A0A1G7RC94"/>
<dbReference type="GO" id="GO:0000105">
    <property type="term" value="P:L-histidine biosynthetic process"/>
    <property type="evidence" value="ECO:0007669"/>
    <property type="project" value="UniProtKB-UniRule"/>
</dbReference>
<dbReference type="NCBIfam" id="NF010112">
    <property type="entry name" value="PRK13585.1"/>
    <property type="match status" value="1"/>
</dbReference>
<dbReference type="NCBIfam" id="TIGR00007">
    <property type="entry name" value="1-(5-phosphoribosyl)-5-[(5-phosphoribosylamino)methylideneamino]imidazole-4-carboxamide isomerase"/>
    <property type="match status" value="1"/>
</dbReference>